<dbReference type="EMBL" id="GBXM01063670">
    <property type="protein sequence ID" value="JAH44907.1"/>
    <property type="molecule type" value="Transcribed_RNA"/>
</dbReference>
<protein>
    <submittedName>
        <fullName evidence="2">Uncharacterized protein</fullName>
    </submittedName>
</protein>
<name>A0A0E9SUJ0_ANGAN</name>
<reference evidence="2" key="2">
    <citation type="journal article" date="2015" name="Fish Shellfish Immunol.">
        <title>Early steps in the European eel (Anguilla anguilla)-Vibrio vulnificus interaction in the gills: Role of the RtxA13 toxin.</title>
        <authorList>
            <person name="Callol A."/>
            <person name="Pajuelo D."/>
            <person name="Ebbesson L."/>
            <person name="Teles M."/>
            <person name="MacKenzie S."/>
            <person name="Amaro C."/>
        </authorList>
    </citation>
    <scope>NUCLEOTIDE SEQUENCE</scope>
</reference>
<organism evidence="2">
    <name type="scientific">Anguilla anguilla</name>
    <name type="common">European freshwater eel</name>
    <name type="synonym">Muraena anguilla</name>
    <dbReference type="NCBI Taxonomy" id="7936"/>
    <lineage>
        <taxon>Eukaryota</taxon>
        <taxon>Metazoa</taxon>
        <taxon>Chordata</taxon>
        <taxon>Craniata</taxon>
        <taxon>Vertebrata</taxon>
        <taxon>Euteleostomi</taxon>
        <taxon>Actinopterygii</taxon>
        <taxon>Neopterygii</taxon>
        <taxon>Teleostei</taxon>
        <taxon>Anguilliformes</taxon>
        <taxon>Anguillidae</taxon>
        <taxon>Anguilla</taxon>
    </lineage>
</organism>
<evidence type="ECO:0000256" key="1">
    <source>
        <dbReference type="SAM" id="MobiDB-lite"/>
    </source>
</evidence>
<dbReference type="AlphaFoldDB" id="A0A0E9SUJ0"/>
<proteinExistence type="predicted"/>
<feature type="region of interest" description="Disordered" evidence="1">
    <location>
        <begin position="1"/>
        <end position="25"/>
    </location>
</feature>
<accession>A0A0E9SUJ0</accession>
<reference evidence="2" key="1">
    <citation type="submission" date="2014-11" db="EMBL/GenBank/DDBJ databases">
        <authorList>
            <person name="Amaro Gonzalez C."/>
        </authorList>
    </citation>
    <scope>NUCLEOTIDE SEQUENCE</scope>
</reference>
<feature type="compositionally biased region" description="Polar residues" evidence="1">
    <location>
        <begin position="1"/>
        <end position="11"/>
    </location>
</feature>
<sequence>MPDWTCNSTPPSRLKTAGASPSSWC</sequence>
<evidence type="ECO:0000313" key="2">
    <source>
        <dbReference type="EMBL" id="JAH44907.1"/>
    </source>
</evidence>